<dbReference type="Proteomes" id="UP000016935">
    <property type="component" value="Unassembled WGS sequence"/>
</dbReference>
<protein>
    <recommendedName>
        <fullName evidence="4">Large ribosomal subunit protein bL28m</fullName>
    </recommendedName>
</protein>
<dbReference type="STRING" id="671987.R0KCZ1"/>
<dbReference type="InterPro" id="IPR034704">
    <property type="entry name" value="Ribosomal_bL28/bL31-like_sf"/>
</dbReference>
<evidence type="ECO:0000313" key="7">
    <source>
        <dbReference type="EMBL" id="EOA90773.1"/>
    </source>
</evidence>
<keyword evidence="3" id="KW-0687">Ribonucleoprotein</keyword>
<sequence>MHARCQLLTGRAPAPGAVVRCAQFAQRTYATTTPPPIVKNPLKRRRGGDLGSHLPKNVIPKDAFIPAYPYGDRQLFKQSNKGLYGEQMIRFGNNVSKDTETKTRRNWKPNVLSKSLYSVALKKRIKLRVTAKVLKVMDREGGLDEYLLKDSVARIKELGPMGWALRWTLMQRPEIIERLRADAAALGIDQATIDKQWPTPQMMSERKAAEGALAQEMHAEGLENAEFAESEGQQMWAPDEADTPKSIADEAAPSKSEKRTAVKAAQEYIKAVHAAERYFKRGVVDSVEEGLKLAFVRATERAQAAVLLRQKLDKRYQEAGITVQELQEVRNRFNLPNIKDHTTRRIAYNQRKRKEIDEAGGLEAWKAATQGEKSAAFAARIEEAGGREAFNDAKKAEYASLIAEAETASTNEALDAERRSFLETAIQKADKAIKARAAGGKDDYVESVLEDFRKQITTEASLSEIYQGSRHEKKATGDAWAALVHSSNMPTESQPRA</sequence>
<dbReference type="InterPro" id="IPR026569">
    <property type="entry name" value="Ribosomal_bL28"/>
</dbReference>
<evidence type="ECO:0000256" key="2">
    <source>
        <dbReference type="ARBA" id="ARBA00022980"/>
    </source>
</evidence>
<keyword evidence="8" id="KW-1185">Reference proteome</keyword>
<comment type="similarity">
    <text evidence="1">Belongs to the bacterial ribosomal protein bL28 family.</text>
</comment>
<dbReference type="PANTHER" id="PTHR13528:SF2">
    <property type="entry name" value="LARGE RIBOSOMAL SUBUNIT PROTEIN BL28M"/>
    <property type="match status" value="1"/>
</dbReference>
<evidence type="ECO:0000313" key="8">
    <source>
        <dbReference type="Proteomes" id="UP000016935"/>
    </source>
</evidence>
<dbReference type="SUPFAM" id="SSF143800">
    <property type="entry name" value="L28p-like"/>
    <property type="match status" value="1"/>
</dbReference>
<organism evidence="7 8">
    <name type="scientific">Exserohilum turcicum (strain 28A)</name>
    <name type="common">Northern leaf blight fungus</name>
    <name type="synonym">Setosphaeria turcica</name>
    <dbReference type="NCBI Taxonomy" id="671987"/>
    <lineage>
        <taxon>Eukaryota</taxon>
        <taxon>Fungi</taxon>
        <taxon>Dikarya</taxon>
        <taxon>Ascomycota</taxon>
        <taxon>Pezizomycotina</taxon>
        <taxon>Dothideomycetes</taxon>
        <taxon>Pleosporomycetidae</taxon>
        <taxon>Pleosporales</taxon>
        <taxon>Pleosporineae</taxon>
        <taxon>Pleosporaceae</taxon>
        <taxon>Exserohilum</taxon>
    </lineage>
</organism>
<dbReference type="OrthoDB" id="361870at2759"/>
<dbReference type="AlphaFoldDB" id="R0KCZ1"/>
<dbReference type="FunFam" id="2.30.170.40:FF:000003">
    <property type="entry name" value="54S ribosomal protein L24"/>
    <property type="match status" value="1"/>
</dbReference>
<proteinExistence type="inferred from homology"/>
<accession>R0KCZ1</accession>
<dbReference type="GO" id="GO:0005762">
    <property type="term" value="C:mitochondrial large ribosomal subunit"/>
    <property type="evidence" value="ECO:0007669"/>
    <property type="project" value="TreeGrafter"/>
</dbReference>
<gene>
    <name evidence="7" type="ORF">SETTUDRAFT_166674</name>
</gene>
<evidence type="ECO:0000256" key="6">
    <source>
        <dbReference type="SAM" id="MobiDB-lite"/>
    </source>
</evidence>
<dbReference type="RefSeq" id="XP_008021522.1">
    <property type="nucleotide sequence ID" value="XM_008023331.1"/>
</dbReference>
<dbReference type="GO" id="GO:0003735">
    <property type="term" value="F:structural constituent of ribosome"/>
    <property type="evidence" value="ECO:0007669"/>
    <property type="project" value="InterPro"/>
</dbReference>
<feature type="region of interest" description="Disordered" evidence="6">
    <location>
        <begin position="228"/>
        <end position="259"/>
    </location>
</feature>
<comment type="function">
    <text evidence="5">Component of the mitochondrial ribosome (mitoribosome), a dedicated translation machinery responsible for the synthesis of mitochondrial genome-encoded proteins, including at least some of the essential transmembrane subunits of the mitochondrial respiratory chain. The mitoribosomes are attached to the mitochondrial inner membrane and translation products are cotranslationally integrated into the membrane.</text>
</comment>
<dbReference type="InterPro" id="IPR037147">
    <property type="entry name" value="Ribosomal_bL28_sf"/>
</dbReference>
<keyword evidence="2" id="KW-0689">Ribosomal protein</keyword>
<dbReference type="Pfam" id="PF00830">
    <property type="entry name" value="Ribosomal_L28"/>
    <property type="match status" value="1"/>
</dbReference>
<dbReference type="PANTHER" id="PTHR13528">
    <property type="entry name" value="39S RIBOSOMAL PROTEIN L28, MITOCHONDRIAL"/>
    <property type="match status" value="1"/>
</dbReference>
<name>R0KCZ1_EXST2</name>
<reference evidence="7 8" key="1">
    <citation type="journal article" date="2012" name="PLoS Pathog.">
        <title>Diverse lifestyles and strategies of plant pathogenesis encoded in the genomes of eighteen Dothideomycetes fungi.</title>
        <authorList>
            <person name="Ohm R.A."/>
            <person name="Feau N."/>
            <person name="Henrissat B."/>
            <person name="Schoch C.L."/>
            <person name="Horwitz B.A."/>
            <person name="Barry K.W."/>
            <person name="Condon B.J."/>
            <person name="Copeland A.C."/>
            <person name="Dhillon B."/>
            <person name="Glaser F."/>
            <person name="Hesse C.N."/>
            <person name="Kosti I."/>
            <person name="LaButti K."/>
            <person name="Lindquist E.A."/>
            <person name="Lucas S."/>
            <person name="Salamov A.A."/>
            <person name="Bradshaw R.E."/>
            <person name="Ciuffetti L."/>
            <person name="Hamelin R.C."/>
            <person name="Kema G.H.J."/>
            <person name="Lawrence C."/>
            <person name="Scott J.A."/>
            <person name="Spatafora J.W."/>
            <person name="Turgeon B.G."/>
            <person name="de Wit P.J.G.M."/>
            <person name="Zhong S."/>
            <person name="Goodwin S.B."/>
            <person name="Grigoriev I.V."/>
        </authorList>
    </citation>
    <scope>NUCLEOTIDE SEQUENCE [LARGE SCALE GENOMIC DNA]</scope>
    <source>
        <strain evidence="8">28A</strain>
    </source>
</reference>
<evidence type="ECO:0000256" key="1">
    <source>
        <dbReference type="ARBA" id="ARBA00008760"/>
    </source>
</evidence>
<dbReference type="HOGENOM" id="CLU_561563_0_0_1"/>
<dbReference type="Gene3D" id="2.30.170.40">
    <property type="entry name" value="Ribosomal protein L28/L24"/>
    <property type="match status" value="1"/>
</dbReference>
<feature type="compositionally biased region" description="Polar residues" evidence="6">
    <location>
        <begin position="485"/>
        <end position="497"/>
    </location>
</feature>
<evidence type="ECO:0000256" key="5">
    <source>
        <dbReference type="ARBA" id="ARBA00037226"/>
    </source>
</evidence>
<dbReference type="eggNOG" id="KOG3278">
    <property type="taxonomic scope" value="Eukaryota"/>
</dbReference>
<reference evidence="7 8" key="2">
    <citation type="journal article" date="2013" name="PLoS Genet.">
        <title>Comparative genome structure, secondary metabolite, and effector coding capacity across Cochliobolus pathogens.</title>
        <authorList>
            <person name="Condon B.J."/>
            <person name="Leng Y."/>
            <person name="Wu D."/>
            <person name="Bushley K.E."/>
            <person name="Ohm R.A."/>
            <person name="Otillar R."/>
            <person name="Martin J."/>
            <person name="Schackwitz W."/>
            <person name="Grimwood J."/>
            <person name="MohdZainudin N."/>
            <person name="Xue C."/>
            <person name="Wang R."/>
            <person name="Manning V.A."/>
            <person name="Dhillon B."/>
            <person name="Tu Z.J."/>
            <person name="Steffenson B.J."/>
            <person name="Salamov A."/>
            <person name="Sun H."/>
            <person name="Lowry S."/>
            <person name="LaButti K."/>
            <person name="Han J."/>
            <person name="Copeland A."/>
            <person name="Lindquist E."/>
            <person name="Barry K."/>
            <person name="Schmutz J."/>
            <person name="Baker S.E."/>
            <person name="Ciuffetti L.M."/>
            <person name="Grigoriev I.V."/>
            <person name="Zhong S."/>
            <person name="Turgeon B.G."/>
        </authorList>
    </citation>
    <scope>NUCLEOTIDE SEQUENCE [LARGE SCALE GENOMIC DNA]</scope>
    <source>
        <strain evidence="8">28A</strain>
    </source>
</reference>
<evidence type="ECO:0000256" key="4">
    <source>
        <dbReference type="ARBA" id="ARBA00035269"/>
    </source>
</evidence>
<evidence type="ECO:0000256" key="3">
    <source>
        <dbReference type="ARBA" id="ARBA00023274"/>
    </source>
</evidence>
<feature type="region of interest" description="Disordered" evidence="6">
    <location>
        <begin position="467"/>
        <end position="497"/>
    </location>
</feature>
<dbReference type="GeneID" id="19399894"/>
<dbReference type="EMBL" id="KB908482">
    <property type="protein sequence ID" value="EOA90773.1"/>
    <property type="molecule type" value="Genomic_DNA"/>
</dbReference>